<reference evidence="2" key="1">
    <citation type="submission" date="2012-01" db="EMBL/GenBank/DDBJ databases">
        <title>The Genome Sequence of Treponema denticola OTK.</title>
        <authorList>
            <consortium name="The Broad Institute Genome Sequencing Platform"/>
            <person name="Earl A."/>
            <person name="Ward D."/>
            <person name="Feldgarden M."/>
            <person name="Gevers D."/>
            <person name="Blanton J.M."/>
            <person name="Fenno C.J."/>
            <person name="Baranova O.V."/>
            <person name="Mathney J."/>
            <person name="Dewhirst F.E."/>
            <person name="Izard J."/>
            <person name="Young S.K."/>
            <person name="Zeng Q."/>
            <person name="Gargeya S."/>
            <person name="Fitzgerald M."/>
            <person name="Haas B."/>
            <person name="Abouelleil A."/>
            <person name="Alvarado L."/>
            <person name="Arachchi H.M."/>
            <person name="Berlin A."/>
            <person name="Chapman S.B."/>
            <person name="Gearin G."/>
            <person name="Goldberg J."/>
            <person name="Griggs A."/>
            <person name="Gujja S."/>
            <person name="Hansen M."/>
            <person name="Heiman D."/>
            <person name="Howarth C."/>
            <person name="Larimer J."/>
            <person name="Lui A."/>
            <person name="MacDonald P.J.P."/>
            <person name="McCowen C."/>
            <person name="Montmayeur A."/>
            <person name="Murphy C."/>
            <person name="Neiman D."/>
            <person name="Pearson M."/>
            <person name="Priest M."/>
            <person name="Roberts A."/>
            <person name="Saif S."/>
            <person name="Shea T."/>
            <person name="Sisk P."/>
            <person name="Stolte C."/>
            <person name="Sykes S."/>
            <person name="Wortman J."/>
            <person name="Nusbaum C."/>
            <person name="Birren B."/>
        </authorList>
    </citation>
    <scope>NUCLEOTIDE SEQUENCE [LARGE SCALE GENOMIC DNA]</scope>
    <source>
        <strain evidence="2">OTK</strain>
    </source>
</reference>
<keyword evidence="1" id="KW-0812">Transmembrane</keyword>
<gene>
    <name evidence="2" type="ORF">HMPREF9723_00477</name>
</gene>
<dbReference type="EMBL" id="AGDY01000004">
    <property type="protein sequence ID" value="EMB23339.1"/>
    <property type="molecule type" value="Genomic_DNA"/>
</dbReference>
<proteinExistence type="predicted"/>
<dbReference type="AlphaFoldDB" id="A0A0F6MPX1"/>
<dbReference type="HOGENOM" id="CLU_2721092_0_0_12"/>
<dbReference type="PATRIC" id="fig|999434.4.peg.498"/>
<dbReference type="RefSeq" id="WP_002674709.1">
    <property type="nucleotide sequence ID" value="NZ_CM001797.1"/>
</dbReference>
<dbReference type="Proteomes" id="UP000011701">
    <property type="component" value="Chromosome"/>
</dbReference>
<organism evidence="2">
    <name type="scientific">Treponema denticola OTK</name>
    <dbReference type="NCBI Taxonomy" id="999434"/>
    <lineage>
        <taxon>Bacteria</taxon>
        <taxon>Pseudomonadati</taxon>
        <taxon>Spirochaetota</taxon>
        <taxon>Spirochaetia</taxon>
        <taxon>Spirochaetales</taxon>
        <taxon>Treponemataceae</taxon>
        <taxon>Treponema</taxon>
    </lineage>
</organism>
<evidence type="ECO:0000256" key="1">
    <source>
        <dbReference type="SAM" id="Phobius"/>
    </source>
</evidence>
<evidence type="ECO:0000313" key="2">
    <source>
        <dbReference type="EMBL" id="EMB23339.1"/>
    </source>
</evidence>
<feature type="transmembrane region" description="Helical" evidence="1">
    <location>
        <begin position="15"/>
        <end position="35"/>
    </location>
</feature>
<comment type="caution">
    <text evidence="2">The sequence shown here is derived from an EMBL/GenBank/DDBJ whole genome shotgun (WGS) entry which is preliminary data.</text>
</comment>
<keyword evidence="1" id="KW-1133">Transmembrane helix</keyword>
<sequence>MKKSGKKEPVFINGFLYYSFFTASIESGLSSVGLWKALKKSDGLPVPVKKNLIATEAWTVNRKCFLKMEYGL</sequence>
<keyword evidence="1" id="KW-0472">Membrane</keyword>
<protein>
    <submittedName>
        <fullName evidence="2">Uncharacterized protein</fullName>
    </submittedName>
</protein>
<name>A0A0F6MPX1_TREDN</name>
<accession>A0A0F6MPX1</accession>